<organism evidence="2 3">
    <name type="scientific">Pleurodeles waltl</name>
    <name type="common">Iberian ribbed newt</name>
    <dbReference type="NCBI Taxonomy" id="8319"/>
    <lineage>
        <taxon>Eukaryota</taxon>
        <taxon>Metazoa</taxon>
        <taxon>Chordata</taxon>
        <taxon>Craniata</taxon>
        <taxon>Vertebrata</taxon>
        <taxon>Euteleostomi</taxon>
        <taxon>Amphibia</taxon>
        <taxon>Batrachia</taxon>
        <taxon>Caudata</taxon>
        <taxon>Salamandroidea</taxon>
        <taxon>Salamandridae</taxon>
        <taxon>Pleurodelinae</taxon>
        <taxon>Pleurodeles</taxon>
    </lineage>
</organism>
<evidence type="ECO:0000313" key="3">
    <source>
        <dbReference type="Proteomes" id="UP001066276"/>
    </source>
</evidence>
<dbReference type="Proteomes" id="UP001066276">
    <property type="component" value="Chromosome 2_1"/>
</dbReference>
<comment type="caution">
    <text evidence="2">The sequence shown here is derived from an EMBL/GenBank/DDBJ whole genome shotgun (WGS) entry which is preliminary data.</text>
</comment>
<gene>
    <name evidence="2" type="ORF">NDU88_003246</name>
</gene>
<feature type="region of interest" description="Disordered" evidence="1">
    <location>
        <begin position="1"/>
        <end position="76"/>
    </location>
</feature>
<dbReference type="EMBL" id="JANPWB010000003">
    <property type="protein sequence ID" value="KAJ1199410.1"/>
    <property type="molecule type" value="Genomic_DNA"/>
</dbReference>
<dbReference type="AlphaFoldDB" id="A0AAV7VGU1"/>
<name>A0AAV7VGU1_PLEWA</name>
<accession>A0AAV7VGU1</accession>
<reference evidence="2" key="1">
    <citation type="journal article" date="2022" name="bioRxiv">
        <title>Sequencing and chromosome-scale assembly of the giantPleurodeles waltlgenome.</title>
        <authorList>
            <person name="Brown T."/>
            <person name="Elewa A."/>
            <person name="Iarovenko S."/>
            <person name="Subramanian E."/>
            <person name="Araus A.J."/>
            <person name="Petzold A."/>
            <person name="Susuki M."/>
            <person name="Suzuki K.-i.T."/>
            <person name="Hayashi T."/>
            <person name="Toyoda A."/>
            <person name="Oliveira C."/>
            <person name="Osipova E."/>
            <person name="Leigh N.D."/>
            <person name="Simon A."/>
            <person name="Yun M.H."/>
        </authorList>
    </citation>
    <scope>NUCLEOTIDE SEQUENCE</scope>
    <source>
        <strain evidence="2">20211129_DDA</strain>
        <tissue evidence="2">Liver</tissue>
    </source>
</reference>
<evidence type="ECO:0000313" key="2">
    <source>
        <dbReference type="EMBL" id="KAJ1199410.1"/>
    </source>
</evidence>
<feature type="compositionally biased region" description="Low complexity" evidence="1">
    <location>
        <begin position="59"/>
        <end position="69"/>
    </location>
</feature>
<sequence>MSTDAQGPGGTSRTFCPDPEVFFPAPGNTEKPDGAGTFKSPEEEEDGTLRCPPPKHNETTTGELTTTLGKETRTPK</sequence>
<evidence type="ECO:0000256" key="1">
    <source>
        <dbReference type="SAM" id="MobiDB-lite"/>
    </source>
</evidence>
<protein>
    <submittedName>
        <fullName evidence="2">Uncharacterized protein</fullName>
    </submittedName>
</protein>
<proteinExistence type="predicted"/>
<keyword evidence="3" id="KW-1185">Reference proteome</keyword>